<evidence type="ECO:0000313" key="3">
    <source>
        <dbReference type="EMBL" id="GAM36546.1"/>
    </source>
</evidence>
<name>A0A510NWB1_TALPI</name>
<dbReference type="InterPro" id="IPR021848">
    <property type="entry name" value="HODM_asu-like"/>
</dbReference>
<protein>
    <recommendedName>
        <fullName evidence="5">HRQ family protein</fullName>
    </recommendedName>
</protein>
<evidence type="ECO:0000313" key="4">
    <source>
        <dbReference type="Proteomes" id="UP000053095"/>
    </source>
</evidence>
<sequence>MAFQILNFQWLVGLALLGTAVTYITFTRSRGGRARKASTAKTPPRSLSPEKKQSTSQAAPSSTDYKDVLPPPRREAMLSMKSNIPKTASEQISEEHVLRNILPMTQNYETAEDGLYTSMGISVKEVKEMGDLPDYSALSGVPLPNAYEEFKIEKALPRPYRPFRWNYHQTMSLKKLETDWWVELENTYKERIAQRKGLYEKHGKEVLDWMPGSELACKELMEMVLQFICARYPQYFSIRDNRILVNKILETEQDIRAKHPLEILMDNVPEDFAITLRDDKTGYYVFRAGVICSSLGWNVGTKIGLQLHEIHKIVPDYKEKMKFSMDRFFTKMPADKPIQRGSWGLEIDQPLYMPAGHPHEKLRLSQNPDLALDDCFLRVDWQTLRRLPISGAIVFNFKALFTPVQEFRDEPKVPALIAKVLRGGKENLMKYKGTWHVEHVMLPALDKWNQEQEDNGLIERNWEVTTLDEDPWFKGWEEKWHRQQGF</sequence>
<dbReference type="AlphaFoldDB" id="A0A510NWB1"/>
<gene>
    <name evidence="3" type="ORF">TCE0_018f05712</name>
</gene>
<feature type="transmembrane region" description="Helical" evidence="2">
    <location>
        <begin position="6"/>
        <end position="26"/>
    </location>
</feature>
<keyword evidence="4" id="KW-1185">Reference proteome</keyword>
<organism evidence="3 4">
    <name type="scientific">Talaromyces pinophilus</name>
    <name type="common">Penicillium pinophilum</name>
    <dbReference type="NCBI Taxonomy" id="128442"/>
    <lineage>
        <taxon>Eukaryota</taxon>
        <taxon>Fungi</taxon>
        <taxon>Dikarya</taxon>
        <taxon>Ascomycota</taxon>
        <taxon>Pezizomycotina</taxon>
        <taxon>Eurotiomycetes</taxon>
        <taxon>Eurotiomycetidae</taxon>
        <taxon>Eurotiales</taxon>
        <taxon>Trichocomaceae</taxon>
        <taxon>Talaromyces</taxon>
        <taxon>Talaromyces sect. Talaromyces</taxon>
    </lineage>
</organism>
<evidence type="ECO:0008006" key="5">
    <source>
        <dbReference type="Google" id="ProtNLM"/>
    </source>
</evidence>
<feature type="compositionally biased region" description="Polar residues" evidence="1">
    <location>
        <begin position="54"/>
        <end position="63"/>
    </location>
</feature>
<reference evidence="4" key="1">
    <citation type="journal article" date="2015" name="Genome Announc.">
        <title>Draft genome sequence of Talaromyces cellulolyticus strain Y-94, a source of lignocellulosic biomass-degrading enzymes.</title>
        <authorList>
            <person name="Fujii T."/>
            <person name="Koike H."/>
            <person name="Sawayama S."/>
            <person name="Yano S."/>
            <person name="Inoue H."/>
        </authorList>
    </citation>
    <scope>NUCLEOTIDE SEQUENCE [LARGE SCALE GENOMIC DNA]</scope>
    <source>
        <strain evidence="4">Y-94</strain>
    </source>
</reference>
<keyword evidence="2" id="KW-0812">Transmembrane</keyword>
<feature type="region of interest" description="Disordered" evidence="1">
    <location>
        <begin position="32"/>
        <end position="71"/>
    </location>
</feature>
<dbReference type="Proteomes" id="UP000053095">
    <property type="component" value="Unassembled WGS sequence"/>
</dbReference>
<proteinExistence type="predicted"/>
<evidence type="ECO:0000256" key="2">
    <source>
        <dbReference type="SAM" id="Phobius"/>
    </source>
</evidence>
<accession>A0A510NWB1</accession>
<keyword evidence="2" id="KW-0472">Membrane</keyword>
<dbReference type="Pfam" id="PF11927">
    <property type="entry name" value="HODM_asu-like"/>
    <property type="match status" value="1"/>
</dbReference>
<evidence type="ECO:0000256" key="1">
    <source>
        <dbReference type="SAM" id="MobiDB-lite"/>
    </source>
</evidence>
<dbReference type="EMBL" id="DF933814">
    <property type="protein sequence ID" value="GAM36546.1"/>
    <property type="molecule type" value="Genomic_DNA"/>
</dbReference>
<keyword evidence="2" id="KW-1133">Transmembrane helix</keyword>